<dbReference type="CDD" id="cd16326">
    <property type="entry name" value="LolB"/>
    <property type="match status" value="1"/>
</dbReference>
<evidence type="ECO:0000313" key="14">
    <source>
        <dbReference type="EMBL" id="PCK31011.1"/>
    </source>
</evidence>
<comment type="subcellular location">
    <subcellularLocation>
        <location evidence="1">Cell outer membrane</location>
        <topology evidence="1">Lipid-anchor</topology>
    </subcellularLocation>
</comment>
<keyword evidence="6" id="KW-0732">Signal</keyword>
<comment type="caution">
    <text evidence="14">The sequence shown here is derived from an EMBL/GenBank/DDBJ whole genome shotgun (WGS) entry which is preliminary data.</text>
</comment>
<protein>
    <recommendedName>
        <fullName evidence="4 13">Outer-membrane lipoprotein LolB</fullName>
    </recommendedName>
</protein>
<dbReference type="SUPFAM" id="SSF89392">
    <property type="entry name" value="Prokaryotic lipoproteins and lipoprotein localization factors"/>
    <property type="match status" value="1"/>
</dbReference>
<name>A0A2A5JP29_PSEO7</name>
<dbReference type="Proteomes" id="UP000228621">
    <property type="component" value="Unassembled WGS sequence"/>
</dbReference>
<keyword evidence="12 14" id="KW-0449">Lipoprotein</keyword>
<comment type="subunit">
    <text evidence="3 13">Monomer.</text>
</comment>
<dbReference type="Gene3D" id="2.50.20.10">
    <property type="entry name" value="Lipoprotein localisation LolA/LolB/LppX"/>
    <property type="match status" value="1"/>
</dbReference>
<dbReference type="GO" id="GO:0009279">
    <property type="term" value="C:cell outer membrane"/>
    <property type="evidence" value="ECO:0007669"/>
    <property type="project" value="UniProtKB-SubCell"/>
</dbReference>
<dbReference type="GO" id="GO:0044874">
    <property type="term" value="P:lipoprotein localization to outer membrane"/>
    <property type="evidence" value="ECO:0007669"/>
    <property type="project" value="UniProtKB-UniRule"/>
</dbReference>
<organism evidence="14 15">
    <name type="scientific">Pseudoalteromonas piscicida</name>
    <dbReference type="NCBI Taxonomy" id="43662"/>
    <lineage>
        <taxon>Bacteria</taxon>
        <taxon>Pseudomonadati</taxon>
        <taxon>Pseudomonadota</taxon>
        <taxon>Gammaproteobacteria</taxon>
        <taxon>Alteromonadales</taxon>
        <taxon>Pseudoalteromonadaceae</taxon>
        <taxon>Pseudoalteromonas</taxon>
    </lineage>
</organism>
<evidence type="ECO:0000256" key="3">
    <source>
        <dbReference type="ARBA" id="ARBA00011245"/>
    </source>
</evidence>
<evidence type="ECO:0000256" key="12">
    <source>
        <dbReference type="ARBA" id="ARBA00023288"/>
    </source>
</evidence>
<keyword evidence="7 13" id="KW-0653">Protein transport</keyword>
<evidence type="ECO:0000256" key="13">
    <source>
        <dbReference type="HAMAP-Rule" id="MF_00233"/>
    </source>
</evidence>
<evidence type="ECO:0000256" key="5">
    <source>
        <dbReference type="ARBA" id="ARBA00022448"/>
    </source>
</evidence>
<keyword evidence="15" id="KW-1185">Reference proteome</keyword>
<proteinExistence type="inferred from homology"/>
<evidence type="ECO:0000256" key="4">
    <source>
        <dbReference type="ARBA" id="ARBA00016202"/>
    </source>
</evidence>
<evidence type="ECO:0000256" key="11">
    <source>
        <dbReference type="ARBA" id="ARBA00023237"/>
    </source>
</evidence>
<gene>
    <name evidence="13 14" type="primary">lolB</name>
    <name evidence="14" type="ORF">CEX98_14400</name>
</gene>
<comment type="similarity">
    <text evidence="2 13">Belongs to the LolB family.</text>
</comment>
<evidence type="ECO:0000256" key="6">
    <source>
        <dbReference type="ARBA" id="ARBA00022729"/>
    </source>
</evidence>
<reference evidence="15" key="1">
    <citation type="journal article" date="2019" name="Genome Announc.">
        <title>Draft Genome Sequence of Pseudoalteromonas piscicida Strain 36Y ROTHPW, an Hypersaline Seawater Isolate from the South Coast of Sonora, Mexico.</title>
        <authorList>
            <person name="Sanchez-Diaz R."/>
            <person name="Molina-Garza Z.J."/>
            <person name="Cruz-Suarez L.E."/>
            <person name="Selvin J."/>
            <person name="Kiran G.S."/>
            <person name="Ibarra-Gamez J.C."/>
            <person name="Gomez-Gil B."/>
            <person name="Galaviz-Silva L."/>
        </authorList>
    </citation>
    <scope>NUCLEOTIDE SEQUENCE [LARGE SCALE GENOMIC DNA]</scope>
    <source>
        <strain evidence="15">36Y_RITHPW</strain>
    </source>
</reference>
<evidence type="ECO:0000256" key="2">
    <source>
        <dbReference type="ARBA" id="ARBA00009696"/>
    </source>
</evidence>
<dbReference type="EMBL" id="NKHF01000066">
    <property type="protein sequence ID" value="PCK31011.1"/>
    <property type="molecule type" value="Genomic_DNA"/>
</dbReference>
<dbReference type="Pfam" id="PF03550">
    <property type="entry name" value="LolB"/>
    <property type="match status" value="1"/>
</dbReference>
<keyword evidence="9" id="KW-0564">Palmitate</keyword>
<keyword evidence="5 13" id="KW-0813">Transport</keyword>
<dbReference type="AlphaFoldDB" id="A0A2A5JP29"/>
<evidence type="ECO:0000256" key="8">
    <source>
        <dbReference type="ARBA" id="ARBA00023136"/>
    </source>
</evidence>
<accession>A0A2A5JP29</accession>
<evidence type="ECO:0000256" key="1">
    <source>
        <dbReference type="ARBA" id="ARBA00004459"/>
    </source>
</evidence>
<dbReference type="InterPro" id="IPR029046">
    <property type="entry name" value="LolA/LolB/LppX"/>
</dbReference>
<keyword evidence="8 13" id="KW-0472">Membrane</keyword>
<keyword evidence="11 13" id="KW-0998">Cell outer membrane</keyword>
<dbReference type="InterPro" id="IPR004565">
    <property type="entry name" value="OM_lipoprot_LolB"/>
</dbReference>
<sequence length="221" mass="25439">MPVLLEPCFKAGNFTKNQSNMESKEKPLRQLHLILLMFLLILTGCAQQLPKQNVAQNWQSKLKQQKNWQARGKLAFIAPDNRQSANFNWYLQEDKQNLILTSFVGTRIFELEELDTHSQLTFEDNVHKGMDSSDLVKRLSGLSLPVNQAPQWLTGLVDAPASKLDDLGRVSSTQWQSPSGRVWQITYQQYKMQDGMWLPSRMKLSSTNIEVKVLITSWQFK</sequence>
<evidence type="ECO:0000256" key="10">
    <source>
        <dbReference type="ARBA" id="ARBA00023186"/>
    </source>
</evidence>
<evidence type="ECO:0000313" key="15">
    <source>
        <dbReference type="Proteomes" id="UP000228621"/>
    </source>
</evidence>
<evidence type="ECO:0000256" key="9">
    <source>
        <dbReference type="ARBA" id="ARBA00023139"/>
    </source>
</evidence>
<dbReference type="OrthoDB" id="9797618at2"/>
<dbReference type="HAMAP" id="MF_00233">
    <property type="entry name" value="LolB"/>
    <property type="match status" value="1"/>
</dbReference>
<comment type="function">
    <text evidence="13">Plays a critical role in the incorporation of lipoproteins in the outer membrane after they are released by the LolA protein.</text>
</comment>
<dbReference type="GO" id="GO:0015031">
    <property type="term" value="P:protein transport"/>
    <property type="evidence" value="ECO:0007669"/>
    <property type="project" value="UniProtKB-KW"/>
</dbReference>
<evidence type="ECO:0000256" key="7">
    <source>
        <dbReference type="ARBA" id="ARBA00022927"/>
    </source>
</evidence>
<dbReference type="NCBIfam" id="TIGR00548">
    <property type="entry name" value="lolB"/>
    <property type="match status" value="1"/>
</dbReference>
<keyword evidence="10 13" id="KW-0143">Chaperone</keyword>